<dbReference type="PIRSF" id="PIRSF031853">
    <property type="entry name" value="UPC031853"/>
    <property type="match status" value="1"/>
</dbReference>
<dbReference type="GO" id="GO:0003677">
    <property type="term" value="F:DNA binding"/>
    <property type="evidence" value="ECO:0007669"/>
    <property type="project" value="InterPro"/>
</dbReference>
<proteinExistence type="predicted"/>
<dbReference type="Pfam" id="PF04471">
    <property type="entry name" value="Mrr_cat"/>
    <property type="match status" value="1"/>
</dbReference>
<evidence type="ECO:0000313" key="3">
    <source>
        <dbReference type="Proteomes" id="UP000033163"/>
    </source>
</evidence>
<dbReference type="KEGG" id="pri:PRIO_0891"/>
<gene>
    <name evidence="2" type="ORF">PRIO_0891</name>
</gene>
<dbReference type="GO" id="GO:0015666">
    <property type="term" value="F:restriction endodeoxyribonuclease activity"/>
    <property type="evidence" value="ECO:0007669"/>
    <property type="project" value="TreeGrafter"/>
</dbReference>
<dbReference type="InterPro" id="IPR007560">
    <property type="entry name" value="Restrct_endonuc_IV_Mrr"/>
</dbReference>
<dbReference type="PANTHER" id="PTHR30015:SF7">
    <property type="entry name" value="TYPE IV METHYL-DIRECTED RESTRICTION ENZYME ECOKMRR"/>
    <property type="match status" value="1"/>
</dbReference>
<keyword evidence="2" id="KW-0255">Endonuclease</keyword>
<dbReference type="GO" id="GO:0043590">
    <property type="term" value="C:bacterial nucleoid"/>
    <property type="evidence" value="ECO:0007669"/>
    <property type="project" value="TreeGrafter"/>
</dbReference>
<reference evidence="3" key="1">
    <citation type="submission" date="2015-03" db="EMBL/GenBank/DDBJ databases">
        <authorList>
            <person name="Wibberg D."/>
        </authorList>
    </citation>
    <scope>NUCLEOTIDE SEQUENCE [LARGE SCALE GENOMIC DNA]</scope>
</reference>
<evidence type="ECO:0000313" key="2">
    <source>
        <dbReference type="EMBL" id="CQR52568.1"/>
    </source>
</evidence>
<dbReference type="SUPFAM" id="SSF52980">
    <property type="entry name" value="Restriction endonuclease-like"/>
    <property type="match status" value="1"/>
</dbReference>
<protein>
    <submittedName>
        <fullName evidence="2">Restriction endonuclease</fullName>
    </submittedName>
</protein>
<dbReference type="PANTHER" id="PTHR30015">
    <property type="entry name" value="MRR RESTRICTION SYSTEM PROTEIN"/>
    <property type="match status" value="1"/>
</dbReference>
<feature type="domain" description="Restriction endonuclease type IV Mrr" evidence="1">
    <location>
        <begin position="202"/>
        <end position="315"/>
    </location>
</feature>
<dbReference type="AlphaFoldDB" id="A0A0E4HAT9"/>
<dbReference type="InterPro" id="IPR052906">
    <property type="entry name" value="Type_IV_Methyl-Rstrct_Enzyme"/>
</dbReference>
<keyword evidence="2" id="KW-0378">Hydrolase</keyword>
<name>A0A0E4HAT9_9BACL</name>
<dbReference type="EMBL" id="LN831776">
    <property type="protein sequence ID" value="CQR52568.1"/>
    <property type="molecule type" value="Genomic_DNA"/>
</dbReference>
<accession>A0A0E4HAT9</accession>
<dbReference type="InterPro" id="IPR016984">
    <property type="entry name" value="UCP031853"/>
</dbReference>
<evidence type="ECO:0000259" key="1">
    <source>
        <dbReference type="Pfam" id="PF04471"/>
    </source>
</evidence>
<keyword evidence="2" id="KW-0540">Nuclease</keyword>
<dbReference type="InterPro" id="IPR011856">
    <property type="entry name" value="tRNA_endonuc-like_dom_sf"/>
</dbReference>
<dbReference type="InterPro" id="IPR011335">
    <property type="entry name" value="Restrct_endonuc-II-like"/>
</dbReference>
<dbReference type="HOGENOM" id="CLU_047680_0_0_9"/>
<dbReference type="Gene3D" id="3.40.1350.10">
    <property type="match status" value="1"/>
</dbReference>
<organism evidence="2 3">
    <name type="scientific">Paenibacillus riograndensis SBR5</name>
    <dbReference type="NCBI Taxonomy" id="1073571"/>
    <lineage>
        <taxon>Bacteria</taxon>
        <taxon>Bacillati</taxon>
        <taxon>Bacillota</taxon>
        <taxon>Bacilli</taxon>
        <taxon>Bacillales</taxon>
        <taxon>Paenibacillaceae</taxon>
        <taxon>Paenibacillus</taxon>
        <taxon>Paenibacillus sonchi group</taxon>
    </lineage>
</organism>
<dbReference type="PATRIC" id="fig|1073571.4.peg.930"/>
<dbReference type="Proteomes" id="UP000033163">
    <property type="component" value="Chromosome I"/>
</dbReference>
<dbReference type="GO" id="GO:0009307">
    <property type="term" value="P:DNA restriction-modification system"/>
    <property type="evidence" value="ECO:0007669"/>
    <property type="project" value="InterPro"/>
</dbReference>
<sequence>MKSMWLVRAGERAYLIDEFKEKQAVAIGWAQLGDIGAVNTLQEMKRLLKVTYPGYKEGKINITAGQIFRFVSEFKIDDQVITYNPEERLYYIGRIKSNYEFKPNYITDKPHIRRIDWEGTVSRDVLTASARNTLGSIMTIISIPNDVQKELLKQMVTGQTAGNQPSQPIESVHAETEEEAEELELIKEDVIEKSNEFIKDKIAKLDWKQMQKFVAGILRGMGYKTRISPDGPDRGRDIFASPDGLGLEEPRIIVEVKHRSGSMGSNQIRSFTGGLRVGDRGIYVSTGGFTKEAKYEADRSNIPLTLIDLDLLAELVTQYYDQFDSETRTLIPLRKIYWPL</sequence>
<dbReference type="RefSeq" id="WP_052741414.1">
    <property type="nucleotide sequence ID" value="NZ_LN831776.1"/>
</dbReference>